<evidence type="ECO:0000259" key="1">
    <source>
        <dbReference type="Pfam" id="PF20202"/>
    </source>
</evidence>
<keyword evidence="3" id="KW-1185">Reference proteome</keyword>
<feature type="domain" description="DUF6564" evidence="1">
    <location>
        <begin position="23"/>
        <end position="254"/>
    </location>
</feature>
<evidence type="ECO:0000313" key="3">
    <source>
        <dbReference type="Proteomes" id="UP000077428"/>
    </source>
</evidence>
<accession>A0A166C998</accession>
<reference evidence="3" key="1">
    <citation type="journal article" date="2016" name="Genome Announc.">
        <title>Draft Genome Sequences of Methanobrevibacter curvatus DSM11111, Methanobrevibacter cuticularis DSM11139, Methanobrevibacter filiformis DSM11501, and Methanobrevibacter oralis DSM7256.</title>
        <authorList>
            <person name="Poehlein A."/>
            <person name="Seedorf H."/>
        </authorList>
    </citation>
    <scope>NUCLEOTIDE SEQUENCE [LARGE SCALE GENOMIC DNA]</scope>
    <source>
        <strain evidence="3">DSM 7256 / JCM 30027 / ZR</strain>
    </source>
</reference>
<dbReference type="OrthoDB" id="376958at2157"/>
<protein>
    <recommendedName>
        <fullName evidence="1">DUF6564 domain-containing protein</fullName>
    </recommendedName>
</protein>
<organism evidence="2 3">
    <name type="scientific">Methanobrevibacter oralis</name>
    <dbReference type="NCBI Taxonomy" id="66851"/>
    <lineage>
        <taxon>Archaea</taxon>
        <taxon>Methanobacteriati</taxon>
        <taxon>Methanobacteriota</taxon>
        <taxon>Methanomada group</taxon>
        <taxon>Methanobacteria</taxon>
        <taxon>Methanobacteriales</taxon>
        <taxon>Methanobacteriaceae</taxon>
        <taxon>Methanobrevibacter</taxon>
    </lineage>
</organism>
<dbReference type="STRING" id="66851.MBORA_00380"/>
<dbReference type="SUPFAM" id="SSF53448">
    <property type="entry name" value="Nucleotide-diphospho-sugar transferases"/>
    <property type="match status" value="1"/>
</dbReference>
<dbReference type="EMBL" id="LWMU01000011">
    <property type="protein sequence ID" value="KZX14264.1"/>
    <property type="molecule type" value="Genomic_DNA"/>
</dbReference>
<dbReference type="InterPro" id="IPR029044">
    <property type="entry name" value="Nucleotide-diphossugar_trans"/>
</dbReference>
<proteinExistence type="predicted"/>
<comment type="caution">
    <text evidence="2">The sequence shown here is derived from an EMBL/GenBank/DDBJ whole genome shotgun (WGS) entry which is preliminary data.</text>
</comment>
<dbReference type="Proteomes" id="UP000077428">
    <property type="component" value="Unassembled WGS sequence"/>
</dbReference>
<dbReference type="InterPro" id="IPR046694">
    <property type="entry name" value="DUF6564"/>
</dbReference>
<dbReference type="RefSeq" id="WP_042692468.1">
    <property type="nucleotide sequence ID" value="NZ_CABMAB010000008.1"/>
</dbReference>
<evidence type="ECO:0000313" key="2">
    <source>
        <dbReference type="EMBL" id="KZX14264.1"/>
    </source>
</evidence>
<dbReference type="Pfam" id="PF20202">
    <property type="entry name" value="DUF6564"/>
    <property type="match status" value="1"/>
</dbReference>
<name>A0A166C998_METOA</name>
<dbReference type="PATRIC" id="fig|66851.6.peg.50"/>
<dbReference type="Gene3D" id="3.90.550.10">
    <property type="entry name" value="Spore Coat Polysaccharide Biosynthesis Protein SpsA, Chain A"/>
    <property type="match status" value="1"/>
</dbReference>
<dbReference type="AlphaFoldDB" id="A0A166C998"/>
<sequence>MKIAIITVAGVSSRFNKDILDEKKILKCIYYEDNPKDTLIYHLIKKVEYADVIVIVGGYKYSDLENYIYNYLPNNIIEKILMVNNSHFFDLSSGYSLYLGINKAISTISDIDEILFVEGDLDIDDESFLNVVNSNKNVLTFNYEPIYSNKAVVLYKNDKNRFCYAFNSQHGLLNINEAFECIFNSGQLWKFKDIDALKISNKFFKENSIEDNNLAIIQKYLDLLDDTESIEIIGLKHWVNCNTRDDYKIIKNYWNE</sequence>
<gene>
    <name evidence="2" type="ORF">MBORA_00380</name>
</gene>